<sequence length="305" mass="32653">MGHRPAGAGCAPRRGGACAGRDERGAGMNRLADDEAIRREQLRQQLLMDALRRRDVRGVAGWLRPLARANAARGLLAYAANADEHAARALAARYPTVQMLLGEDTFAQVAARHWREAPPSCADLACWGERLPAALADDERLADLPYLAEVARLDDAVAQAAAAADADAPRPDTLLRLADTDAQQLVLRAAPGLALLEGRQPAGSIWRAHHEPAVRDRPDAFAEARAALAEGRGETVIVWRQGWAVRVAVVTPAVAAFVRSALLAARPLAEALERAGDTFDFAAWLAPAVADGLVLQLDLHHQVSF</sequence>
<dbReference type="OrthoDB" id="4146344at2"/>
<feature type="domain" description="Putative DNA-binding" evidence="2">
    <location>
        <begin position="44"/>
        <end position="133"/>
    </location>
</feature>
<evidence type="ECO:0000259" key="2">
    <source>
        <dbReference type="Pfam" id="PF09836"/>
    </source>
</evidence>
<dbReference type="KEGG" id="snn:EWH46_03505"/>
<dbReference type="EMBL" id="CP035708">
    <property type="protein sequence ID" value="QEM99936.1"/>
    <property type="molecule type" value="Genomic_DNA"/>
</dbReference>
<evidence type="ECO:0000256" key="1">
    <source>
        <dbReference type="SAM" id="MobiDB-lite"/>
    </source>
</evidence>
<accession>A0A5C1PX06</accession>
<dbReference type="InterPro" id="IPR018640">
    <property type="entry name" value="DUF2063"/>
</dbReference>
<gene>
    <name evidence="3" type="ORF">EWH46_03505</name>
</gene>
<dbReference type="Proteomes" id="UP000323522">
    <property type="component" value="Chromosome"/>
</dbReference>
<feature type="compositionally biased region" description="Low complexity" evidence="1">
    <location>
        <begin position="1"/>
        <end position="16"/>
    </location>
</feature>
<feature type="region of interest" description="Disordered" evidence="1">
    <location>
        <begin position="1"/>
        <end position="25"/>
    </location>
</feature>
<name>A0A5C1PX06_9BURK</name>
<dbReference type="Pfam" id="PF09836">
    <property type="entry name" value="DUF2063"/>
    <property type="match status" value="1"/>
</dbReference>
<proteinExistence type="predicted"/>
<organism evidence="3 4">
    <name type="scientific">Sphaerotilus sulfidivorans</name>
    <dbReference type="NCBI Taxonomy" id="639200"/>
    <lineage>
        <taxon>Bacteria</taxon>
        <taxon>Pseudomonadati</taxon>
        <taxon>Pseudomonadota</taxon>
        <taxon>Betaproteobacteria</taxon>
        <taxon>Burkholderiales</taxon>
        <taxon>Sphaerotilaceae</taxon>
        <taxon>Sphaerotilus</taxon>
    </lineage>
</organism>
<evidence type="ECO:0000313" key="4">
    <source>
        <dbReference type="Proteomes" id="UP000323522"/>
    </source>
</evidence>
<protein>
    <submittedName>
        <fullName evidence="3">DUF2063 domain-containing protein</fullName>
    </submittedName>
</protein>
<dbReference type="AlphaFoldDB" id="A0A5C1PX06"/>
<evidence type="ECO:0000313" key="3">
    <source>
        <dbReference type="EMBL" id="QEM99936.1"/>
    </source>
</evidence>
<reference evidence="3 4" key="1">
    <citation type="submission" date="2019-02" db="EMBL/GenBank/DDBJ databases">
        <title>Complete Genome Sequence and Methylome Analysis of Sphaerotilus natans subsp. sulfidivorans D-507.</title>
        <authorList>
            <person name="Fomenkov A."/>
            <person name="Gridneva E."/>
            <person name="Smolyakov D."/>
            <person name="Dubinina G."/>
            <person name="Vincze T."/>
            <person name="Grabovich M."/>
            <person name="Roberts R.J."/>
        </authorList>
    </citation>
    <scope>NUCLEOTIDE SEQUENCE [LARGE SCALE GENOMIC DNA]</scope>
    <source>
        <strain evidence="3 4">D-507</strain>
    </source>
</reference>